<proteinExistence type="predicted"/>
<gene>
    <name evidence="1" type="ORF">BT62DRAFT_931507</name>
</gene>
<reference evidence="1" key="1">
    <citation type="submission" date="2020-11" db="EMBL/GenBank/DDBJ databases">
        <title>Adaptations for nitrogen fixation in a non-lichenized fungal sporocarp promotes dispersal by wood-feeding termites.</title>
        <authorList>
            <consortium name="DOE Joint Genome Institute"/>
            <person name="Koch R.A."/>
            <person name="Yoon G."/>
            <person name="Arayal U."/>
            <person name="Lail K."/>
            <person name="Amirebrahimi M."/>
            <person name="Labutti K."/>
            <person name="Lipzen A."/>
            <person name="Riley R."/>
            <person name="Barry K."/>
            <person name="Henrissat B."/>
            <person name="Grigoriev I.V."/>
            <person name="Herr J.R."/>
            <person name="Aime M.C."/>
        </authorList>
    </citation>
    <scope>NUCLEOTIDE SEQUENCE</scope>
    <source>
        <strain evidence="1">MCA 3950</strain>
    </source>
</reference>
<comment type="caution">
    <text evidence="1">The sequence shown here is derived from an EMBL/GenBank/DDBJ whole genome shotgun (WGS) entry which is preliminary data.</text>
</comment>
<dbReference type="EMBL" id="MU250533">
    <property type="protein sequence ID" value="KAG7446933.1"/>
    <property type="molecule type" value="Genomic_DNA"/>
</dbReference>
<dbReference type="RefSeq" id="XP_043040433.1">
    <property type="nucleotide sequence ID" value="XM_043186141.1"/>
</dbReference>
<organism evidence="1 2">
    <name type="scientific">Guyanagaster necrorhizus</name>
    <dbReference type="NCBI Taxonomy" id="856835"/>
    <lineage>
        <taxon>Eukaryota</taxon>
        <taxon>Fungi</taxon>
        <taxon>Dikarya</taxon>
        <taxon>Basidiomycota</taxon>
        <taxon>Agaricomycotina</taxon>
        <taxon>Agaricomycetes</taxon>
        <taxon>Agaricomycetidae</taxon>
        <taxon>Agaricales</taxon>
        <taxon>Marasmiineae</taxon>
        <taxon>Physalacriaceae</taxon>
        <taxon>Guyanagaster</taxon>
    </lineage>
</organism>
<accession>A0A9P7VUM5</accession>
<evidence type="ECO:0000313" key="2">
    <source>
        <dbReference type="Proteomes" id="UP000812287"/>
    </source>
</evidence>
<protein>
    <submittedName>
        <fullName evidence="1">Uncharacterized protein</fullName>
    </submittedName>
</protein>
<dbReference type="Proteomes" id="UP000812287">
    <property type="component" value="Unassembled WGS sequence"/>
</dbReference>
<dbReference type="AlphaFoldDB" id="A0A9P7VUM5"/>
<sequence>MSPASWAHRLVVKVSSSKHILQAFLDHTRTSSQSVHLLRHSGKLTEDGSLEEPCVHSHCHVSYPPLGSCHN</sequence>
<evidence type="ECO:0000313" key="1">
    <source>
        <dbReference type="EMBL" id="KAG7446933.1"/>
    </source>
</evidence>
<dbReference type="GeneID" id="66108438"/>
<name>A0A9P7VUM5_9AGAR</name>
<keyword evidence="2" id="KW-1185">Reference proteome</keyword>